<accession>A0ACB5TG22</accession>
<sequence>MSCQTKLAVWTLCTAVLSAIALELYHGYKEDSSIIPQFNKKSVSNAKRDVKRSKEITETVKDYSEELIKEQLARNYAFLGEEGLQKVRDQFVVVVGAGGVGSNSITSLVRSGICKIRIIDFDQISLSSLNRHAVATLKDVGTSKVDCLRNHLLQIAPWCEIEAINTLFHKDLAEELLLKGNPTYIVDCIDNIDTKVDLLEFCHKNKLPVISSMGAACKSDPSRINVGDISVSEEDPLAKSVRRRLKKRGIVNGIPVVFSAEKPDPRKANLLPLADEEFEKGKVDELTALQNFRVRILPVLGTMPSMFGLTIATFIITTVSGYPVEPIEGKNRYKVYDSILQSLAGQQSRIGEKEQRVPIALSDINYILEEVFRGKSPISNYSTRLTLSRWDPTKELSLQNVIIMTKEEQKLHEEKVLKNGEPLDQVYSKEILDRVQHRFDEEKFYSQFR</sequence>
<protein>
    <submittedName>
        <fullName evidence="1">Unnamed protein product</fullName>
    </submittedName>
</protein>
<evidence type="ECO:0000313" key="1">
    <source>
        <dbReference type="EMBL" id="GME87014.1"/>
    </source>
</evidence>
<keyword evidence="2" id="KW-1185">Reference proteome</keyword>
<reference evidence="1" key="1">
    <citation type="submission" date="2023-04" db="EMBL/GenBank/DDBJ databases">
        <title>Candida boidinii NBRC 1967.</title>
        <authorList>
            <person name="Ichikawa N."/>
            <person name="Sato H."/>
            <person name="Tonouchi N."/>
        </authorList>
    </citation>
    <scope>NUCLEOTIDE SEQUENCE</scope>
    <source>
        <strain evidence="1">NBRC 1967</strain>
    </source>
</reference>
<proteinExistence type="predicted"/>
<dbReference type="EMBL" id="BSXV01000030">
    <property type="protein sequence ID" value="GME87014.1"/>
    <property type="molecule type" value="Genomic_DNA"/>
</dbReference>
<dbReference type="Proteomes" id="UP001165101">
    <property type="component" value="Unassembled WGS sequence"/>
</dbReference>
<comment type="caution">
    <text evidence="1">The sequence shown here is derived from an EMBL/GenBank/DDBJ whole genome shotgun (WGS) entry which is preliminary data.</text>
</comment>
<name>A0ACB5TG22_CANBO</name>
<organism evidence="1 2">
    <name type="scientific">Candida boidinii</name>
    <name type="common">Yeast</name>
    <dbReference type="NCBI Taxonomy" id="5477"/>
    <lineage>
        <taxon>Eukaryota</taxon>
        <taxon>Fungi</taxon>
        <taxon>Dikarya</taxon>
        <taxon>Ascomycota</taxon>
        <taxon>Saccharomycotina</taxon>
        <taxon>Pichiomycetes</taxon>
        <taxon>Pichiales</taxon>
        <taxon>Pichiaceae</taxon>
        <taxon>Ogataea</taxon>
        <taxon>Ogataea/Candida clade</taxon>
    </lineage>
</organism>
<evidence type="ECO:0000313" key="2">
    <source>
        <dbReference type="Proteomes" id="UP001165101"/>
    </source>
</evidence>
<gene>
    <name evidence="1" type="ORF">Cboi01_000013500</name>
</gene>